<feature type="transmembrane region" description="Helical" evidence="4">
    <location>
        <begin position="102"/>
        <end position="124"/>
    </location>
</feature>
<evidence type="ECO:0000256" key="2">
    <source>
        <dbReference type="ARBA" id="ARBA00023125"/>
    </source>
</evidence>
<keyword evidence="7" id="KW-1185">Reference proteome</keyword>
<keyword evidence="3" id="KW-0804">Transcription</keyword>
<dbReference type="Gene3D" id="1.10.10.10">
    <property type="entry name" value="Winged helix-like DNA-binding domain superfamily/Winged helix DNA-binding domain"/>
    <property type="match status" value="1"/>
</dbReference>
<dbReference type="InterPro" id="IPR016032">
    <property type="entry name" value="Sig_transdc_resp-reg_C-effctor"/>
</dbReference>
<keyword evidence="1" id="KW-0805">Transcription regulation</keyword>
<feature type="transmembrane region" description="Helical" evidence="4">
    <location>
        <begin position="278"/>
        <end position="302"/>
    </location>
</feature>
<feature type="transmembrane region" description="Helical" evidence="4">
    <location>
        <begin position="51"/>
        <end position="67"/>
    </location>
</feature>
<evidence type="ECO:0000259" key="5">
    <source>
        <dbReference type="PROSITE" id="PS50043"/>
    </source>
</evidence>
<feature type="transmembrane region" description="Helical" evidence="4">
    <location>
        <begin position="240"/>
        <end position="266"/>
    </location>
</feature>
<evidence type="ECO:0000256" key="3">
    <source>
        <dbReference type="ARBA" id="ARBA00023163"/>
    </source>
</evidence>
<dbReference type="InterPro" id="IPR000792">
    <property type="entry name" value="Tscrpt_reg_LuxR_C"/>
</dbReference>
<organism evidence="6 7">
    <name type="scientific">Adlercreutzia hattorii</name>
    <dbReference type="NCBI Taxonomy" id="2707299"/>
    <lineage>
        <taxon>Bacteria</taxon>
        <taxon>Bacillati</taxon>
        <taxon>Actinomycetota</taxon>
        <taxon>Coriobacteriia</taxon>
        <taxon>Eggerthellales</taxon>
        <taxon>Eggerthellaceae</taxon>
        <taxon>Adlercreutzia</taxon>
    </lineage>
</organism>
<evidence type="ECO:0000313" key="7">
    <source>
        <dbReference type="Proteomes" id="UP000501727"/>
    </source>
</evidence>
<dbReference type="GO" id="GO:0003677">
    <property type="term" value="F:DNA binding"/>
    <property type="evidence" value="ECO:0007669"/>
    <property type="project" value="UniProtKB-KW"/>
</dbReference>
<reference evidence="7" key="1">
    <citation type="journal article" date="2020" name="Microbiol. Resour. Announc.">
        <title>Complete Genome Sequence of Adlercreutzia sp. Strain 8CFCBH1, a Potent Producer of Equol, Isolated from Healthy Japanese Feces.</title>
        <authorList>
            <person name="Ogata Y."/>
            <person name="Sakamoto M."/>
            <person name="Ohkuma M."/>
            <person name="Hattori M."/>
            <person name="Suda W."/>
        </authorList>
    </citation>
    <scope>NUCLEOTIDE SEQUENCE [LARGE SCALE GENOMIC DNA]</scope>
    <source>
        <strain evidence="7">8CFCBH1</strain>
    </source>
</reference>
<name>A0A6F8SNB0_9ACTN</name>
<feature type="transmembrane region" description="Helical" evidence="4">
    <location>
        <begin position="131"/>
        <end position="150"/>
    </location>
</feature>
<dbReference type="SMART" id="SM00421">
    <property type="entry name" value="HTH_LUXR"/>
    <property type="match status" value="1"/>
</dbReference>
<reference evidence="7" key="2">
    <citation type="submission" date="2020-03" db="EMBL/GenBank/DDBJ databases">
        <title>Complete Genome Sequence of Adlercreutzia sp. strain 8CFCBH1 Producing Equol, Isolated from Healthy Japanese Feces.</title>
        <authorList>
            <person name="Ogata Y."/>
            <person name="Sakamoto M."/>
            <person name="Ohkuma M."/>
            <person name="Hattori M."/>
            <person name="Suda W."/>
        </authorList>
    </citation>
    <scope>NUCLEOTIDE SEQUENCE [LARGE SCALE GENOMIC DNA]</scope>
    <source>
        <strain evidence="7">8CFCBH1</strain>
    </source>
</reference>
<feature type="transmembrane region" description="Helical" evidence="4">
    <location>
        <begin position="322"/>
        <end position="346"/>
    </location>
</feature>
<keyword evidence="4" id="KW-1133">Transmembrane helix</keyword>
<protein>
    <recommendedName>
        <fullName evidence="5">HTH luxR-type domain-containing protein</fullName>
    </recommendedName>
</protein>
<dbReference type="RefSeq" id="WP_173114499.1">
    <property type="nucleotide sequence ID" value="NZ_AP022829.1"/>
</dbReference>
<evidence type="ECO:0000313" key="6">
    <source>
        <dbReference type="EMBL" id="BCA89552.1"/>
    </source>
</evidence>
<dbReference type="AlphaFoldDB" id="A0A6F8SNB0"/>
<dbReference type="GO" id="GO:0006355">
    <property type="term" value="P:regulation of DNA-templated transcription"/>
    <property type="evidence" value="ECO:0007669"/>
    <property type="project" value="InterPro"/>
</dbReference>
<dbReference type="InterPro" id="IPR036388">
    <property type="entry name" value="WH-like_DNA-bd_sf"/>
</dbReference>
<dbReference type="EMBL" id="AP022829">
    <property type="protein sequence ID" value="BCA89552.1"/>
    <property type="molecule type" value="Genomic_DNA"/>
</dbReference>
<gene>
    <name evidence="6" type="ORF">ADCFC_20490</name>
</gene>
<accession>A0A6F8SNB0</accession>
<dbReference type="PANTHER" id="PTHR44688">
    <property type="entry name" value="DNA-BINDING TRANSCRIPTIONAL ACTIVATOR DEVR_DOSR"/>
    <property type="match status" value="1"/>
</dbReference>
<dbReference type="CDD" id="cd06170">
    <property type="entry name" value="LuxR_C_like"/>
    <property type="match status" value="1"/>
</dbReference>
<feature type="transmembrane region" description="Helical" evidence="4">
    <location>
        <begin position="358"/>
        <end position="375"/>
    </location>
</feature>
<dbReference type="PROSITE" id="PS50043">
    <property type="entry name" value="HTH_LUXR_2"/>
    <property type="match status" value="1"/>
</dbReference>
<dbReference type="PANTHER" id="PTHR44688:SF16">
    <property type="entry name" value="DNA-BINDING TRANSCRIPTIONAL ACTIVATOR DEVR_DOSR"/>
    <property type="match status" value="1"/>
</dbReference>
<feature type="transmembrane region" description="Helical" evidence="4">
    <location>
        <begin position="156"/>
        <end position="175"/>
    </location>
</feature>
<dbReference type="Pfam" id="PF00196">
    <property type="entry name" value="GerE"/>
    <property type="match status" value="1"/>
</dbReference>
<keyword evidence="2" id="KW-0238">DNA-binding</keyword>
<dbReference type="SUPFAM" id="SSF46894">
    <property type="entry name" value="C-terminal effector domain of the bipartite response regulators"/>
    <property type="match status" value="1"/>
</dbReference>
<feature type="transmembrane region" description="Helical" evidence="4">
    <location>
        <begin position="74"/>
        <end position="96"/>
    </location>
</feature>
<evidence type="ECO:0000256" key="1">
    <source>
        <dbReference type="ARBA" id="ARBA00023015"/>
    </source>
</evidence>
<dbReference type="KEGG" id="ahat:ADCFC_21710"/>
<evidence type="ECO:0000256" key="4">
    <source>
        <dbReference type="SAM" id="Phobius"/>
    </source>
</evidence>
<keyword evidence="4" id="KW-0812">Transmembrane</keyword>
<keyword evidence="4" id="KW-0472">Membrane</keyword>
<dbReference type="Proteomes" id="UP000501727">
    <property type="component" value="Chromosome"/>
</dbReference>
<sequence>MSDESRSLFFMRTFGFALFWIWLFLVAVSPSPLFGALKGLGSLPFEVWEVGARLLLLSLSLAATRLLTTSRGRWVYPVCCLVGGPVAALALSSAATPEAVTLAAFITAVVDVAMLIMWLCYFGYAKIGDIAFMLACSYALGSILYLAVVAAGETAMLVAAITSPILSGALFAYFVKNPPSLASEGLFQASPAADRRPKLPAALRRLAIGLTLYAFVFALFSSRTAVSEYTFSSGPLVQALASIVLAAVVIAAIRLSDVSIGLYALYRSVPLVFGGGAALFLVLPAGLSLCAGFFIMFGYLLFEALSFNDFCNATKTNDGSLLRSMLIVRIAGSLGIFLGWVLGAPLSAALDPDQSSRLIIALCFVVVIVAASLVFTDKAMGKLGTIAGMRARQEAAEARLDKTRFIPLFATEHDLSKREAEVLEYLLQGRTMQYTAEKLFIAESTARSHVHKIYQKTETRGRMELIDRFEQFCSEHPKA</sequence>
<feature type="domain" description="HTH luxR-type" evidence="5">
    <location>
        <begin position="408"/>
        <end position="473"/>
    </location>
</feature>
<dbReference type="PRINTS" id="PR00038">
    <property type="entry name" value="HTHLUXR"/>
</dbReference>
<feature type="transmembrane region" description="Helical" evidence="4">
    <location>
        <begin position="202"/>
        <end position="220"/>
    </location>
</feature>
<proteinExistence type="predicted"/>